<evidence type="ECO:0000256" key="1">
    <source>
        <dbReference type="SAM" id="Phobius"/>
    </source>
</evidence>
<gene>
    <name evidence="2" type="ORF">NG895_06445</name>
</gene>
<keyword evidence="1" id="KW-1133">Transmembrane helix</keyword>
<dbReference type="Proteomes" id="UP001155241">
    <property type="component" value="Unassembled WGS sequence"/>
</dbReference>
<keyword evidence="1" id="KW-0812">Transmembrane</keyword>
<reference evidence="2" key="1">
    <citation type="submission" date="2022-06" db="EMBL/GenBank/DDBJ databases">
        <title>Aeoliella straminimaris, a novel planctomycete from sediments.</title>
        <authorList>
            <person name="Vitorino I.R."/>
            <person name="Lage O.M."/>
        </authorList>
    </citation>
    <scope>NUCLEOTIDE SEQUENCE</scope>
    <source>
        <strain evidence="2">ICT_H6.2</strain>
    </source>
</reference>
<protein>
    <submittedName>
        <fullName evidence="2">Uncharacterized protein</fullName>
    </submittedName>
</protein>
<keyword evidence="3" id="KW-1185">Reference proteome</keyword>
<proteinExistence type="predicted"/>
<dbReference type="AlphaFoldDB" id="A0A9X2JFQ7"/>
<comment type="caution">
    <text evidence="2">The sequence shown here is derived from an EMBL/GenBank/DDBJ whole genome shotgun (WGS) entry which is preliminary data.</text>
</comment>
<accession>A0A9X2JFQ7</accession>
<feature type="transmembrane region" description="Helical" evidence="1">
    <location>
        <begin position="37"/>
        <end position="59"/>
    </location>
</feature>
<evidence type="ECO:0000313" key="2">
    <source>
        <dbReference type="EMBL" id="MCO6043542.1"/>
    </source>
</evidence>
<feature type="transmembrane region" description="Helical" evidence="1">
    <location>
        <begin position="141"/>
        <end position="165"/>
    </location>
</feature>
<dbReference type="EMBL" id="JAMXLR010000024">
    <property type="protein sequence ID" value="MCO6043542.1"/>
    <property type="molecule type" value="Genomic_DNA"/>
</dbReference>
<dbReference type="RefSeq" id="WP_252851647.1">
    <property type="nucleotide sequence ID" value="NZ_JAMXLR010000024.1"/>
</dbReference>
<organism evidence="2 3">
    <name type="scientific">Aeoliella straminimaris</name>
    <dbReference type="NCBI Taxonomy" id="2954799"/>
    <lineage>
        <taxon>Bacteria</taxon>
        <taxon>Pseudomonadati</taxon>
        <taxon>Planctomycetota</taxon>
        <taxon>Planctomycetia</taxon>
        <taxon>Pirellulales</taxon>
        <taxon>Lacipirellulaceae</taxon>
        <taxon>Aeoliella</taxon>
    </lineage>
</organism>
<keyword evidence="1" id="KW-0472">Membrane</keyword>
<evidence type="ECO:0000313" key="3">
    <source>
        <dbReference type="Proteomes" id="UP001155241"/>
    </source>
</evidence>
<sequence>METLLALLGIMLAIAVLVGYGWCGAWVVRDARRHGELGWSIAVLVWMFGPLAAAAWWFARPKPSADSRQANCADANDSIRERRLLQILIFSGVLAIVGVVGCVWIASNIQRVDRTAVNSRAPYTRGAHTPEEKDSLLEFYLAFRIPTLVAIFGGALGVAVSLYLLRQVRARNNQARSVVQGALLNSIRR</sequence>
<feature type="transmembrane region" description="Helical" evidence="1">
    <location>
        <begin position="87"/>
        <end position="106"/>
    </location>
</feature>
<name>A0A9X2JFQ7_9BACT</name>